<evidence type="ECO:0000313" key="8">
    <source>
        <dbReference type="EMBL" id="KUF11158.1"/>
    </source>
</evidence>
<dbReference type="EMBL" id="LPXO01000004">
    <property type="protein sequence ID" value="KUF11158.1"/>
    <property type="molecule type" value="Genomic_DNA"/>
</dbReference>
<feature type="domain" description="VTT" evidence="7">
    <location>
        <begin position="30"/>
        <end position="155"/>
    </location>
</feature>
<comment type="caution">
    <text evidence="8">The sequence shown here is derived from an EMBL/GenBank/DDBJ whole genome shotgun (WGS) entry which is preliminary data.</text>
</comment>
<dbReference type="GO" id="GO:0005886">
    <property type="term" value="C:plasma membrane"/>
    <property type="evidence" value="ECO:0007669"/>
    <property type="project" value="UniProtKB-SubCell"/>
</dbReference>
<dbReference type="Pfam" id="PF09335">
    <property type="entry name" value="VTT_dom"/>
    <property type="match status" value="1"/>
</dbReference>
<sequence>MTETLFALVPVYGGWILLVGTYLSCLALPIPASLFMLTAGAFAAAGDLALSSSAGAALAGAIAGDQTGFAIGRRGGTPLVRRLKARRRTGSTVRQAEAMLDRHGVAAVFLTRWLFSPLGPWVNFIGGALSLGWARFTLGSVAGETVWVCVYVGLGFAFAGQIALVAELAADFAGLLAAGAVAVLLGRLLFRRS</sequence>
<feature type="transmembrane region" description="Helical" evidence="6">
    <location>
        <begin position="172"/>
        <end position="190"/>
    </location>
</feature>
<feature type="transmembrane region" description="Helical" evidence="6">
    <location>
        <begin position="12"/>
        <end position="30"/>
    </location>
</feature>
<feature type="transmembrane region" description="Helical" evidence="6">
    <location>
        <begin position="145"/>
        <end position="166"/>
    </location>
</feature>
<evidence type="ECO:0000256" key="4">
    <source>
        <dbReference type="ARBA" id="ARBA00022989"/>
    </source>
</evidence>
<evidence type="ECO:0000256" key="5">
    <source>
        <dbReference type="ARBA" id="ARBA00023136"/>
    </source>
</evidence>
<dbReference type="PANTHER" id="PTHR42709">
    <property type="entry name" value="ALKALINE PHOSPHATASE LIKE PROTEIN"/>
    <property type="match status" value="1"/>
</dbReference>
<organism evidence="8 9">
    <name type="scientific">Pseudoponticoccus marisrubri</name>
    <dbReference type="NCBI Taxonomy" id="1685382"/>
    <lineage>
        <taxon>Bacteria</taxon>
        <taxon>Pseudomonadati</taxon>
        <taxon>Pseudomonadota</taxon>
        <taxon>Alphaproteobacteria</taxon>
        <taxon>Rhodobacterales</taxon>
        <taxon>Roseobacteraceae</taxon>
        <taxon>Pseudoponticoccus</taxon>
    </lineage>
</organism>
<gene>
    <name evidence="8" type="ORF">AVJ23_08880</name>
</gene>
<keyword evidence="9" id="KW-1185">Reference proteome</keyword>
<feature type="transmembrane region" description="Helical" evidence="6">
    <location>
        <begin position="42"/>
        <end position="63"/>
    </location>
</feature>
<keyword evidence="5 6" id="KW-0472">Membrane</keyword>
<dbReference type="RefSeq" id="WP_058861822.1">
    <property type="nucleotide sequence ID" value="NZ_LPXO01000004.1"/>
</dbReference>
<dbReference type="PANTHER" id="PTHR42709:SF6">
    <property type="entry name" value="UNDECAPRENYL PHOSPHATE TRANSPORTER A"/>
    <property type="match status" value="1"/>
</dbReference>
<evidence type="ECO:0000313" key="9">
    <source>
        <dbReference type="Proteomes" id="UP000054396"/>
    </source>
</evidence>
<keyword evidence="4 6" id="KW-1133">Transmembrane helix</keyword>
<dbReference type="STRING" id="1685382.AVJ23_08880"/>
<name>A0A0W7WKU8_9RHOB</name>
<evidence type="ECO:0000256" key="3">
    <source>
        <dbReference type="ARBA" id="ARBA00022692"/>
    </source>
</evidence>
<protein>
    <recommendedName>
        <fullName evidence="7">VTT domain-containing protein</fullName>
    </recommendedName>
</protein>
<dbReference type="OrthoDB" id="9782291at2"/>
<evidence type="ECO:0000256" key="2">
    <source>
        <dbReference type="ARBA" id="ARBA00022475"/>
    </source>
</evidence>
<comment type="subcellular location">
    <subcellularLocation>
        <location evidence="1">Cell membrane</location>
        <topology evidence="1">Multi-pass membrane protein</topology>
    </subcellularLocation>
</comment>
<keyword evidence="2" id="KW-1003">Cell membrane</keyword>
<accession>A0A0W7WKU8</accession>
<dbReference type="AlphaFoldDB" id="A0A0W7WKU8"/>
<feature type="transmembrane region" description="Helical" evidence="6">
    <location>
        <begin position="118"/>
        <end position="138"/>
    </location>
</feature>
<evidence type="ECO:0000256" key="1">
    <source>
        <dbReference type="ARBA" id="ARBA00004651"/>
    </source>
</evidence>
<evidence type="ECO:0000259" key="7">
    <source>
        <dbReference type="Pfam" id="PF09335"/>
    </source>
</evidence>
<dbReference type="InterPro" id="IPR032816">
    <property type="entry name" value="VTT_dom"/>
</dbReference>
<evidence type="ECO:0000256" key="6">
    <source>
        <dbReference type="SAM" id="Phobius"/>
    </source>
</evidence>
<dbReference type="InterPro" id="IPR051311">
    <property type="entry name" value="DedA_domain"/>
</dbReference>
<keyword evidence="3 6" id="KW-0812">Transmembrane</keyword>
<reference evidence="8 9" key="1">
    <citation type="submission" date="2015-12" db="EMBL/GenBank/DDBJ databases">
        <authorList>
            <person name="Shamseldin A."/>
            <person name="Moawad H."/>
            <person name="Abd El-Rahim W.M."/>
            <person name="Sadowsky M.J."/>
        </authorList>
    </citation>
    <scope>NUCLEOTIDE SEQUENCE [LARGE SCALE GENOMIC DNA]</scope>
    <source>
        <strain evidence="8 9">SJ5A-1</strain>
    </source>
</reference>
<proteinExistence type="predicted"/>
<dbReference type="Proteomes" id="UP000054396">
    <property type="component" value="Unassembled WGS sequence"/>
</dbReference>